<evidence type="ECO:0000313" key="8">
    <source>
        <dbReference type="EMBL" id="EEC58596.1"/>
    </source>
</evidence>
<dbReference type="HOGENOM" id="CLU_089580_1_0_9"/>
<evidence type="ECO:0000256" key="6">
    <source>
        <dbReference type="ARBA" id="ARBA00049417"/>
    </source>
</evidence>
<dbReference type="NCBIfam" id="TIGR00277">
    <property type="entry name" value="HDIG"/>
    <property type="match status" value="1"/>
</dbReference>
<keyword evidence="4" id="KW-0378">Hydrolase</keyword>
<feature type="domain" description="HD" evidence="7">
    <location>
        <begin position="25"/>
        <end position="140"/>
    </location>
</feature>
<reference evidence="8 9" key="2">
    <citation type="submission" date="2008-11" db="EMBL/GenBank/DDBJ databases">
        <authorList>
            <person name="Fulton L."/>
            <person name="Clifton S."/>
            <person name="Fulton B."/>
            <person name="Xu J."/>
            <person name="Minx P."/>
            <person name="Pepin K.H."/>
            <person name="Johnson M."/>
            <person name="Bhonagiri V."/>
            <person name="Nash W.E."/>
            <person name="Mardis E.R."/>
            <person name="Wilson R.K."/>
        </authorList>
    </citation>
    <scope>NUCLEOTIDE SEQUENCE [LARGE SCALE GENOMIC DNA]</scope>
    <source>
        <strain evidence="8 9">ATCC 43243</strain>
    </source>
</reference>
<proteinExistence type="predicted"/>
<dbReference type="PANTHER" id="PTHR35795">
    <property type="entry name" value="SLR1885 PROTEIN"/>
    <property type="match status" value="1"/>
</dbReference>
<dbReference type="EC" id="3.6.1.41" evidence="1"/>
<dbReference type="PROSITE" id="PS51831">
    <property type="entry name" value="HD"/>
    <property type="match status" value="1"/>
</dbReference>
<dbReference type="InterPro" id="IPR005249">
    <property type="entry name" value="YqeK"/>
</dbReference>
<comment type="catalytic activity">
    <reaction evidence="6">
        <text>P(1),P(4)-bis(5'-adenosyl) tetraphosphate + H2O = 2 ADP + 2 H(+)</text>
        <dbReference type="Rhea" id="RHEA:24252"/>
        <dbReference type="ChEBI" id="CHEBI:15377"/>
        <dbReference type="ChEBI" id="CHEBI:15378"/>
        <dbReference type="ChEBI" id="CHEBI:58141"/>
        <dbReference type="ChEBI" id="CHEBI:456216"/>
        <dbReference type="EC" id="3.6.1.41"/>
    </reaction>
</comment>
<keyword evidence="2" id="KW-0479">Metal-binding</keyword>
<dbReference type="AlphaFoldDB" id="B7ANT9"/>
<name>B7ANT9_9FIRM</name>
<dbReference type="NCBIfam" id="TIGR00488">
    <property type="entry name" value="bis(5'-nucleosyl)-tetraphosphatase (symmetrical) YqeK"/>
    <property type="match status" value="1"/>
</dbReference>
<dbReference type="PANTHER" id="PTHR35795:SF1">
    <property type="entry name" value="BIS(5'-NUCLEOSYL)-TETRAPHOSPHATASE, SYMMETRICAL"/>
    <property type="match status" value="1"/>
</dbReference>
<dbReference type="InterPro" id="IPR006675">
    <property type="entry name" value="HDIG_dom"/>
</dbReference>
<comment type="caution">
    <text evidence="8">The sequence shown here is derived from an EMBL/GenBank/DDBJ whole genome shotgun (WGS) entry which is preliminary data.</text>
</comment>
<evidence type="ECO:0000256" key="4">
    <source>
        <dbReference type="ARBA" id="ARBA00022801"/>
    </source>
</evidence>
<dbReference type="InterPro" id="IPR051094">
    <property type="entry name" value="Diverse_Catalytic_Enzymes"/>
</dbReference>
<evidence type="ECO:0000256" key="2">
    <source>
        <dbReference type="ARBA" id="ARBA00022723"/>
    </source>
</evidence>
<dbReference type="GO" id="GO:0000166">
    <property type="term" value="F:nucleotide binding"/>
    <property type="evidence" value="ECO:0007669"/>
    <property type="project" value="UniProtKB-KW"/>
</dbReference>
<dbReference type="SUPFAM" id="SSF109604">
    <property type="entry name" value="HD-domain/PDEase-like"/>
    <property type="match status" value="1"/>
</dbReference>
<dbReference type="EMBL" id="ABVQ01000033">
    <property type="protein sequence ID" value="EEC58596.1"/>
    <property type="molecule type" value="Genomic_DNA"/>
</dbReference>
<dbReference type="eggNOG" id="COG1713">
    <property type="taxonomic scope" value="Bacteria"/>
</dbReference>
<evidence type="ECO:0000256" key="1">
    <source>
        <dbReference type="ARBA" id="ARBA00012506"/>
    </source>
</evidence>
<evidence type="ECO:0000313" key="9">
    <source>
        <dbReference type="Proteomes" id="UP000003136"/>
    </source>
</evidence>
<evidence type="ECO:0000256" key="3">
    <source>
        <dbReference type="ARBA" id="ARBA00022741"/>
    </source>
</evidence>
<keyword evidence="9" id="KW-1185">Reference proteome</keyword>
<evidence type="ECO:0000259" key="7">
    <source>
        <dbReference type="PROSITE" id="PS51831"/>
    </source>
</evidence>
<dbReference type="STRING" id="483218.BACPEC_00343"/>
<dbReference type="SMART" id="SM00471">
    <property type="entry name" value="HDc"/>
    <property type="match status" value="1"/>
</dbReference>
<dbReference type="Pfam" id="PF01966">
    <property type="entry name" value="HD"/>
    <property type="match status" value="1"/>
</dbReference>
<protein>
    <recommendedName>
        <fullName evidence="1">bis(5'-nucleosyl)-tetraphosphatase (symmetrical)</fullName>
        <ecNumber evidence="1">3.6.1.41</ecNumber>
    </recommendedName>
</protein>
<organism evidence="8 9">
    <name type="scientific">[Bacteroides] pectinophilus ATCC 43243</name>
    <dbReference type="NCBI Taxonomy" id="483218"/>
    <lineage>
        <taxon>Bacteria</taxon>
        <taxon>Bacillati</taxon>
        <taxon>Bacillota</taxon>
        <taxon>Clostridia</taxon>
        <taxon>Eubacteriales</taxon>
    </lineage>
</organism>
<dbReference type="GO" id="GO:0046872">
    <property type="term" value="F:metal ion binding"/>
    <property type="evidence" value="ECO:0007669"/>
    <property type="project" value="UniProtKB-KW"/>
</dbReference>
<accession>B7ANT9</accession>
<gene>
    <name evidence="8" type="ORF">BACPEC_00343</name>
</gene>
<dbReference type="CDD" id="cd00077">
    <property type="entry name" value="HDc"/>
    <property type="match status" value="1"/>
</dbReference>
<dbReference type="Proteomes" id="UP000003136">
    <property type="component" value="Unassembled WGS sequence"/>
</dbReference>
<dbReference type="GO" id="GO:0008803">
    <property type="term" value="F:bis(5'-nucleosyl)-tetraphosphatase (symmetrical) activity"/>
    <property type="evidence" value="ECO:0007669"/>
    <property type="project" value="UniProtKB-EC"/>
</dbReference>
<dbReference type="InterPro" id="IPR006674">
    <property type="entry name" value="HD_domain"/>
</dbReference>
<dbReference type="Gene3D" id="1.10.3210.10">
    <property type="entry name" value="Hypothetical protein af1432"/>
    <property type="match status" value="1"/>
</dbReference>
<keyword evidence="3" id="KW-0547">Nucleotide-binding</keyword>
<keyword evidence="5" id="KW-0408">Iron</keyword>
<dbReference type="InterPro" id="IPR003607">
    <property type="entry name" value="HD/PDEase_dom"/>
</dbReference>
<sequence>MEINMRSEDIEYITEKLKKKLTPGRFTHTMGVAYTAACMAMRFGEDMEKAYIAGLLHDCAKCISDEEKIKKCEQNGIEISPSEYANPSLLHAKLGAWYAWNKYDIHDEQICSAIRYHTTGRPAMTKLEKIIFVADYIEPNRNKAPDLDRIRNVCFENLDMGVMTIAEATLKYIENSGEAIDNMTADTFEYYSKAVNGNIAGTADQQ</sequence>
<evidence type="ECO:0000256" key="5">
    <source>
        <dbReference type="ARBA" id="ARBA00023004"/>
    </source>
</evidence>
<reference evidence="8 9" key="1">
    <citation type="submission" date="2008-11" db="EMBL/GenBank/DDBJ databases">
        <title>Draft genome sequence of Bacteroides pectinophilus (ATCC 43243).</title>
        <authorList>
            <person name="Sudarsanam P."/>
            <person name="Ley R."/>
            <person name="Guruge J."/>
            <person name="Turnbaugh P.J."/>
            <person name="Mahowald M."/>
            <person name="Liep D."/>
            <person name="Gordon J."/>
        </authorList>
    </citation>
    <scope>NUCLEOTIDE SEQUENCE [LARGE SCALE GENOMIC DNA]</scope>
    <source>
        <strain evidence="8 9">ATCC 43243</strain>
    </source>
</reference>